<keyword evidence="2" id="KW-0812">Transmembrane</keyword>
<dbReference type="Pfam" id="PF19660">
    <property type="entry name" value="DUF6163"/>
    <property type="match status" value="1"/>
</dbReference>
<keyword evidence="2" id="KW-0472">Membrane</keyword>
<keyword evidence="4" id="KW-1185">Reference proteome</keyword>
<feature type="region of interest" description="Disordered" evidence="1">
    <location>
        <begin position="1"/>
        <end position="25"/>
    </location>
</feature>
<proteinExistence type="predicted"/>
<name>A0A345ZTK4_9HYPH</name>
<evidence type="ECO:0000256" key="2">
    <source>
        <dbReference type="SAM" id="Phobius"/>
    </source>
</evidence>
<sequence length="176" mass="19830">MEPGLARRRERRRDRASFRRPARRRSSPVMIDRVETDDLRNLEPVHEHEDEGPGRWTKRLVLFLRVMAGLAMLKGLYHWSRVVGIGVGEDLFEYHSIAWQTATIFFAVIDLVAAVGLWLAAAWGAVIWLMSIASMLAVEIFFPQVFGGGLVTGFLEFALLAIYLLLAVKAAQEAPP</sequence>
<dbReference type="KEGG" id="ptaw:DW352_06795"/>
<feature type="transmembrane region" description="Helical" evidence="2">
    <location>
        <begin position="97"/>
        <end position="118"/>
    </location>
</feature>
<dbReference type="Proteomes" id="UP000254889">
    <property type="component" value="Chromosome"/>
</dbReference>
<feature type="transmembrane region" description="Helical" evidence="2">
    <location>
        <begin position="125"/>
        <end position="142"/>
    </location>
</feature>
<reference evidence="3 4" key="1">
    <citation type="submission" date="2018-07" db="EMBL/GenBank/DDBJ databases">
        <authorList>
            <person name="Quirk P.G."/>
            <person name="Krulwich T.A."/>
        </authorList>
    </citation>
    <scope>NUCLEOTIDE SEQUENCE [LARGE SCALE GENOMIC DNA]</scope>
    <source>
        <strain evidence="3 4">CC-BB4</strain>
    </source>
</reference>
<feature type="transmembrane region" description="Helical" evidence="2">
    <location>
        <begin position="148"/>
        <end position="168"/>
    </location>
</feature>
<protein>
    <submittedName>
        <fullName evidence="3">Uncharacterized protein</fullName>
    </submittedName>
</protein>
<gene>
    <name evidence="3" type="ORF">DW352_06795</name>
</gene>
<feature type="transmembrane region" description="Helical" evidence="2">
    <location>
        <begin position="60"/>
        <end position="77"/>
    </location>
</feature>
<dbReference type="OrthoDB" id="7843623at2"/>
<accession>A0A345ZTK4</accession>
<organism evidence="3 4">
    <name type="scientific">Pseudolabrys taiwanensis</name>
    <dbReference type="NCBI Taxonomy" id="331696"/>
    <lineage>
        <taxon>Bacteria</taxon>
        <taxon>Pseudomonadati</taxon>
        <taxon>Pseudomonadota</taxon>
        <taxon>Alphaproteobacteria</taxon>
        <taxon>Hyphomicrobiales</taxon>
        <taxon>Xanthobacteraceae</taxon>
        <taxon>Pseudolabrys</taxon>
    </lineage>
</organism>
<dbReference type="EMBL" id="CP031417">
    <property type="protein sequence ID" value="AXK80251.1"/>
    <property type="molecule type" value="Genomic_DNA"/>
</dbReference>
<keyword evidence="2" id="KW-1133">Transmembrane helix</keyword>
<dbReference type="AlphaFoldDB" id="A0A345ZTK4"/>
<evidence type="ECO:0000313" key="3">
    <source>
        <dbReference type="EMBL" id="AXK80251.1"/>
    </source>
</evidence>
<dbReference type="InterPro" id="IPR046161">
    <property type="entry name" value="DUF6163"/>
</dbReference>
<evidence type="ECO:0000313" key="4">
    <source>
        <dbReference type="Proteomes" id="UP000254889"/>
    </source>
</evidence>
<evidence type="ECO:0000256" key="1">
    <source>
        <dbReference type="SAM" id="MobiDB-lite"/>
    </source>
</evidence>